<dbReference type="PANTHER" id="PTHR47354">
    <property type="entry name" value="NADH OXIDOREDUCTASE HCR"/>
    <property type="match status" value="1"/>
</dbReference>
<sequence length="315" mass="33161">MSVLTELDLRATVAERIEEADGIVSVVLTPPAGSRLPEWAPGAHVDLELPGGLVRQYSLSGDPADGSGYTITVLDEPGGRGGSRAVHDLSLGSTVRLRGVRNHFVLTEEPSYVFVAGGIGITPLRPMIEEVERLGLPWELHYAGRSRASMAFVDRLVAEHPSRVAVYARDEGGSLDLAAVVAASSGAALYCCGPGRMIDAAETLCRNAGRELHLERFAAGDGVEVFSADDQPFEVHLAQSGITIVVEPGQTILDVAEAAGADVFGSCLEGICGTCETRVLDGVPDHRDSVLNGEETGTMMICVSRAACPRLTLDA</sequence>
<reference evidence="10 11" key="1">
    <citation type="journal article" date="2019" name="Int. J. Syst. Evol. Microbiol.">
        <title>The Global Catalogue of Microorganisms (GCM) 10K type strain sequencing project: providing services to taxonomists for standard genome sequencing and annotation.</title>
        <authorList>
            <consortium name="The Broad Institute Genomics Platform"/>
            <consortium name="The Broad Institute Genome Sequencing Center for Infectious Disease"/>
            <person name="Wu L."/>
            <person name="Ma J."/>
        </authorList>
    </citation>
    <scope>NUCLEOTIDE SEQUENCE [LARGE SCALE GENOMIC DNA]</scope>
    <source>
        <strain evidence="10 11">JCM 16117</strain>
    </source>
</reference>
<dbReference type="Gene3D" id="2.40.30.10">
    <property type="entry name" value="Translation factors"/>
    <property type="match status" value="1"/>
</dbReference>
<dbReference type="PROSITE" id="PS00197">
    <property type="entry name" value="2FE2S_FER_1"/>
    <property type="match status" value="1"/>
</dbReference>
<keyword evidence="11" id="KW-1185">Reference proteome</keyword>
<keyword evidence="2" id="KW-0285">Flavoprotein</keyword>
<dbReference type="SUPFAM" id="SSF54292">
    <property type="entry name" value="2Fe-2S ferredoxin-like"/>
    <property type="match status" value="1"/>
</dbReference>
<feature type="domain" description="2Fe-2S ferredoxin-type" evidence="8">
    <location>
        <begin position="233"/>
        <end position="315"/>
    </location>
</feature>
<dbReference type="Proteomes" id="UP001500929">
    <property type="component" value="Unassembled WGS sequence"/>
</dbReference>
<evidence type="ECO:0000256" key="5">
    <source>
        <dbReference type="ARBA" id="ARBA00023002"/>
    </source>
</evidence>
<dbReference type="PROSITE" id="PS51384">
    <property type="entry name" value="FAD_FR"/>
    <property type="match status" value="1"/>
</dbReference>
<feature type="domain" description="FAD-binding FR-type" evidence="9">
    <location>
        <begin position="6"/>
        <end position="107"/>
    </location>
</feature>
<keyword evidence="6" id="KW-0408">Iron</keyword>
<keyword evidence="4" id="KW-0479">Metal-binding</keyword>
<protein>
    <submittedName>
        <fullName evidence="10">PDR/VanB family oxidoreductase</fullName>
    </submittedName>
</protein>
<gene>
    <name evidence="10" type="ORF">GCM10009851_12210</name>
</gene>
<dbReference type="InterPro" id="IPR039261">
    <property type="entry name" value="FNR_nucleotide-bd"/>
</dbReference>
<evidence type="ECO:0000313" key="10">
    <source>
        <dbReference type="EMBL" id="GAA2229175.1"/>
    </source>
</evidence>
<comment type="cofactor">
    <cofactor evidence="1">
        <name>FAD</name>
        <dbReference type="ChEBI" id="CHEBI:57692"/>
    </cofactor>
</comment>
<dbReference type="PRINTS" id="PR00409">
    <property type="entry name" value="PHDIOXRDTASE"/>
</dbReference>
<evidence type="ECO:0000256" key="2">
    <source>
        <dbReference type="ARBA" id="ARBA00022630"/>
    </source>
</evidence>
<dbReference type="InterPro" id="IPR012675">
    <property type="entry name" value="Beta-grasp_dom_sf"/>
</dbReference>
<organism evidence="10 11">
    <name type="scientific">Herbiconiux moechotypicola</name>
    <dbReference type="NCBI Taxonomy" id="637393"/>
    <lineage>
        <taxon>Bacteria</taxon>
        <taxon>Bacillati</taxon>
        <taxon>Actinomycetota</taxon>
        <taxon>Actinomycetes</taxon>
        <taxon>Micrococcales</taxon>
        <taxon>Microbacteriaceae</taxon>
        <taxon>Herbiconiux</taxon>
    </lineage>
</organism>
<proteinExistence type="predicted"/>
<dbReference type="RefSeq" id="WP_259478727.1">
    <property type="nucleotide sequence ID" value="NZ_BAAAQY010000003.1"/>
</dbReference>
<dbReference type="InterPro" id="IPR006058">
    <property type="entry name" value="2Fe2S_fd_BS"/>
</dbReference>
<dbReference type="InterPro" id="IPR050415">
    <property type="entry name" value="MRET"/>
</dbReference>
<dbReference type="Gene3D" id="3.10.20.30">
    <property type="match status" value="1"/>
</dbReference>
<dbReference type="InterPro" id="IPR017927">
    <property type="entry name" value="FAD-bd_FR_type"/>
</dbReference>
<keyword evidence="7" id="KW-0411">Iron-sulfur</keyword>
<dbReference type="InterPro" id="IPR001041">
    <property type="entry name" value="2Fe-2S_ferredoxin-type"/>
</dbReference>
<dbReference type="Pfam" id="PF00111">
    <property type="entry name" value="Fer2"/>
    <property type="match status" value="1"/>
</dbReference>
<dbReference type="EMBL" id="BAAAQY010000003">
    <property type="protein sequence ID" value="GAA2229175.1"/>
    <property type="molecule type" value="Genomic_DNA"/>
</dbReference>
<evidence type="ECO:0000256" key="6">
    <source>
        <dbReference type="ARBA" id="ARBA00023004"/>
    </source>
</evidence>
<keyword evidence="5" id="KW-0560">Oxidoreductase</keyword>
<evidence type="ECO:0000256" key="1">
    <source>
        <dbReference type="ARBA" id="ARBA00001974"/>
    </source>
</evidence>
<dbReference type="SUPFAM" id="SSF52343">
    <property type="entry name" value="Ferredoxin reductase-like, C-terminal NADP-linked domain"/>
    <property type="match status" value="1"/>
</dbReference>
<dbReference type="InterPro" id="IPR036010">
    <property type="entry name" value="2Fe-2S_ferredoxin-like_sf"/>
</dbReference>
<dbReference type="Gene3D" id="3.40.50.80">
    <property type="entry name" value="Nucleotide-binding domain of ferredoxin-NADP reductase (FNR) module"/>
    <property type="match status" value="1"/>
</dbReference>
<accession>A0ABN3DEP4</accession>
<dbReference type="InterPro" id="IPR017938">
    <property type="entry name" value="Riboflavin_synthase-like_b-brl"/>
</dbReference>
<evidence type="ECO:0000256" key="7">
    <source>
        <dbReference type="ARBA" id="ARBA00023014"/>
    </source>
</evidence>
<keyword evidence="3" id="KW-0001">2Fe-2S</keyword>
<dbReference type="PROSITE" id="PS51085">
    <property type="entry name" value="2FE2S_FER_2"/>
    <property type="match status" value="1"/>
</dbReference>
<evidence type="ECO:0000256" key="4">
    <source>
        <dbReference type="ARBA" id="ARBA00022723"/>
    </source>
</evidence>
<comment type="caution">
    <text evidence="10">The sequence shown here is derived from an EMBL/GenBank/DDBJ whole genome shotgun (WGS) entry which is preliminary data.</text>
</comment>
<evidence type="ECO:0000259" key="9">
    <source>
        <dbReference type="PROSITE" id="PS51384"/>
    </source>
</evidence>
<name>A0ABN3DEP4_9MICO</name>
<evidence type="ECO:0000313" key="11">
    <source>
        <dbReference type="Proteomes" id="UP001500929"/>
    </source>
</evidence>
<evidence type="ECO:0000256" key="3">
    <source>
        <dbReference type="ARBA" id="ARBA00022714"/>
    </source>
</evidence>
<evidence type="ECO:0000259" key="8">
    <source>
        <dbReference type="PROSITE" id="PS51085"/>
    </source>
</evidence>
<dbReference type="CDD" id="cd00207">
    <property type="entry name" value="fer2"/>
    <property type="match status" value="1"/>
</dbReference>
<dbReference type="SUPFAM" id="SSF63380">
    <property type="entry name" value="Riboflavin synthase domain-like"/>
    <property type="match status" value="1"/>
</dbReference>
<dbReference type="PANTHER" id="PTHR47354:SF1">
    <property type="entry name" value="CARNITINE MONOOXYGENASE REDUCTASE SUBUNIT"/>
    <property type="match status" value="1"/>
</dbReference>
<dbReference type="CDD" id="cd06185">
    <property type="entry name" value="PDR_like"/>
    <property type="match status" value="1"/>
</dbReference>